<dbReference type="EMBL" id="CM010715">
    <property type="protein sequence ID" value="RZC43531.1"/>
    <property type="molecule type" value="Genomic_DNA"/>
</dbReference>
<sequence>MATTVLFQRETDRVFTITMRVPEMMEKKTDTLSRRVYRHQGIERHKKYHRGSRWELFKGKYKTTLTVHHPLQIDHSGAHKLMLCKFNYLAELKSSSHSSSYSPCCTHDSYNSWLHIRCLDFYFNTNWQ</sequence>
<dbReference type="AlphaFoldDB" id="A0A4Y7I7B4"/>
<evidence type="ECO:0000313" key="1">
    <source>
        <dbReference type="EMBL" id="RZC43531.1"/>
    </source>
</evidence>
<name>A0A4Y7I7B4_PAPSO</name>
<dbReference type="Proteomes" id="UP000316621">
    <property type="component" value="Chromosome 1"/>
</dbReference>
<proteinExistence type="predicted"/>
<dbReference type="Gramene" id="RZC43531">
    <property type="protein sequence ID" value="RZC43531"/>
    <property type="gene ID" value="C5167_036469"/>
</dbReference>
<keyword evidence="2" id="KW-1185">Reference proteome</keyword>
<gene>
    <name evidence="1" type="ORF">C5167_036469</name>
</gene>
<accession>A0A4Y7I7B4</accession>
<protein>
    <submittedName>
        <fullName evidence="1">Uncharacterized protein</fullName>
    </submittedName>
</protein>
<reference evidence="1 2" key="1">
    <citation type="journal article" date="2018" name="Science">
        <title>The opium poppy genome and morphinan production.</title>
        <authorList>
            <person name="Guo L."/>
            <person name="Winzer T."/>
            <person name="Yang X."/>
            <person name="Li Y."/>
            <person name="Ning Z."/>
            <person name="He Z."/>
            <person name="Teodor R."/>
            <person name="Lu Y."/>
            <person name="Bowser T.A."/>
            <person name="Graham I.A."/>
            <person name="Ye K."/>
        </authorList>
    </citation>
    <scope>NUCLEOTIDE SEQUENCE [LARGE SCALE GENOMIC DNA]</scope>
    <source>
        <strain evidence="2">cv. HN1</strain>
        <tissue evidence="1">Leaves</tissue>
    </source>
</reference>
<evidence type="ECO:0000313" key="2">
    <source>
        <dbReference type="Proteomes" id="UP000316621"/>
    </source>
</evidence>
<organism evidence="1 2">
    <name type="scientific">Papaver somniferum</name>
    <name type="common">Opium poppy</name>
    <dbReference type="NCBI Taxonomy" id="3469"/>
    <lineage>
        <taxon>Eukaryota</taxon>
        <taxon>Viridiplantae</taxon>
        <taxon>Streptophyta</taxon>
        <taxon>Embryophyta</taxon>
        <taxon>Tracheophyta</taxon>
        <taxon>Spermatophyta</taxon>
        <taxon>Magnoliopsida</taxon>
        <taxon>Ranunculales</taxon>
        <taxon>Papaveraceae</taxon>
        <taxon>Papaveroideae</taxon>
        <taxon>Papaver</taxon>
    </lineage>
</organism>